<dbReference type="AlphaFoldDB" id="A0A2Z7AXF1"/>
<gene>
    <name evidence="1" type="ORF">F511_08649</name>
</gene>
<name>A0A2Z7AXF1_9LAMI</name>
<feature type="non-terminal residue" evidence="1">
    <location>
        <position position="1"/>
    </location>
</feature>
<dbReference type="Proteomes" id="UP000250235">
    <property type="component" value="Unassembled WGS sequence"/>
</dbReference>
<dbReference type="EMBL" id="KV011849">
    <property type="protein sequence ID" value="KZV25620.1"/>
    <property type="molecule type" value="Genomic_DNA"/>
</dbReference>
<proteinExistence type="predicted"/>
<evidence type="ECO:0000313" key="2">
    <source>
        <dbReference type="Proteomes" id="UP000250235"/>
    </source>
</evidence>
<organism evidence="1 2">
    <name type="scientific">Dorcoceras hygrometricum</name>
    <dbReference type="NCBI Taxonomy" id="472368"/>
    <lineage>
        <taxon>Eukaryota</taxon>
        <taxon>Viridiplantae</taxon>
        <taxon>Streptophyta</taxon>
        <taxon>Embryophyta</taxon>
        <taxon>Tracheophyta</taxon>
        <taxon>Spermatophyta</taxon>
        <taxon>Magnoliopsida</taxon>
        <taxon>eudicotyledons</taxon>
        <taxon>Gunneridae</taxon>
        <taxon>Pentapetalae</taxon>
        <taxon>asterids</taxon>
        <taxon>lamiids</taxon>
        <taxon>Lamiales</taxon>
        <taxon>Gesneriaceae</taxon>
        <taxon>Didymocarpoideae</taxon>
        <taxon>Trichosporeae</taxon>
        <taxon>Loxocarpinae</taxon>
        <taxon>Dorcoceras</taxon>
    </lineage>
</organism>
<sequence>YQSRPLLVRCGSGMNQAEIGGHVRSGAQKRTGSDRPCQEVARTMSGSWQAYRGERAHE</sequence>
<accession>A0A2Z7AXF1</accession>
<protein>
    <submittedName>
        <fullName evidence="1">Uncharacterized protein</fullName>
    </submittedName>
</protein>
<keyword evidence="2" id="KW-1185">Reference proteome</keyword>
<reference evidence="1 2" key="1">
    <citation type="journal article" date="2015" name="Proc. Natl. Acad. Sci. U.S.A.">
        <title>The resurrection genome of Boea hygrometrica: A blueprint for survival of dehydration.</title>
        <authorList>
            <person name="Xiao L."/>
            <person name="Yang G."/>
            <person name="Zhang L."/>
            <person name="Yang X."/>
            <person name="Zhao S."/>
            <person name="Ji Z."/>
            <person name="Zhou Q."/>
            <person name="Hu M."/>
            <person name="Wang Y."/>
            <person name="Chen M."/>
            <person name="Xu Y."/>
            <person name="Jin H."/>
            <person name="Xiao X."/>
            <person name="Hu G."/>
            <person name="Bao F."/>
            <person name="Hu Y."/>
            <person name="Wan P."/>
            <person name="Li L."/>
            <person name="Deng X."/>
            <person name="Kuang T."/>
            <person name="Xiang C."/>
            <person name="Zhu J.K."/>
            <person name="Oliver M.J."/>
            <person name="He Y."/>
        </authorList>
    </citation>
    <scope>NUCLEOTIDE SEQUENCE [LARGE SCALE GENOMIC DNA]</scope>
    <source>
        <strain evidence="2">cv. XS01</strain>
    </source>
</reference>
<evidence type="ECO:0000313" key="1">
    <source>
        <dbReference type="EMBL" id="KZV25620.1"/>
    </source>
</evidence>